<accession>A0A0K8NVR9</accession>
<keyword evidence="6 10" id="KW-0560">Oxidoreductase</keyword>
<evidence type="ECO:0000313" key="11">
    <source>
        <dbReference type="Proteomes" id="UP000037660"/>
    </source>
</evidence>
<dbReference type="PANTHER" id="PTHR42747:SF3">
    <property type="entry name" value="NITRONATE MONOOXYGENASE-RELATED"/>
    <property type="match status" value="1"/>
</dbReference>
<evidence type="ECO:0000256" key="4">
    <source>
        <dbReference type="ARBA" id="ARBA00022630"/>
    </source>
</evidence>
<evidence type="ECO:0000256" key="2">
    <source>
        <dbReference type="ARBA" id="ARBA00009881"/>
    </source>
</evidence>
<evidence type="ECO:0000313" key="10">
    <source>
        <dbReference type="EMBL" id="GAP34486.1"/>
    </source>
</evidence>
<dbReference type="Pfam" id="PF03060">
    <property type="entry name" value="NMO"/>
    <property type="match status" value="1"/>
</dbReference>
<comment type="caution">
    <text evidence="10">The sequence shown here is derived from an EMBL/GenBank/DDBJ whole genome shotgun (WGS) entry which is preliminary data.</text>
</comment>
<keyword evidence="3" id="KW-0216">Detoxification</keyword>
<dbReference type="PANTHER" id="PTHR42747">
    <property type="entry name" value="NITRONATE MONOOXYGENASE-RELATED"/>
    <property type="match status" value="1"/>
</dbReference>
<evidence type="ECO:0000256" key="8">
    <source>
        <dbReference type="ARBA" id="ARBA00031155"/>
    </source>
</evidence>
<comment type="cofactor">
    <cofactor evidence="1">
        <name>FMN</name>
        <dbReference type="ChEBI" id="CHEBI:58210"/>
    </cofactor>
</comment>
<evidence type="ECO:0000256" key="3">
    <source>
        <dbReference type="ARBA" id="ARBA00022575"/>
    </source>
</evidence>
<dbReference type="InterPro" id="IPR013785">
    <property type="entry name" value="Aldolase_TIM"/>
</dbReference>
<dbReference type="OrthoDB" id="9778912at2"/>
<dbReference type="CDD" id="cd04730">
    <property type="entry name" value="NPD_like"/>
    <property type="match status" value="1"/>
</dbReference>
<comment type="catalytic activity">
    <reaction evidence="9">
        <text>3 propionate 3-nitronate + 3 O2 + H2O = 3 3-oxopropanoate + 2 nitrate + nitrite + H2O2 + 3 H(+)</text>
        <dbReference type="Rhea" id="RHEA:57332"/>
        <dbReference type="ChEBI" id="CHEBI:15377"/>
        <dbReference type="ChEBI" id="CHEBI:15378"/>
        <dbReference type="ChEBI" id="CHEBI:15379"/>
        <dbReference type="ChEBI" id="CHEBI:16240"/>
        <dbReference type="ChEBI" id="CHEBI:16301"/>
        <dbReference type="ChEBI" id="CHEBI:17632"/>
        <dbReference type="ChEBI" id="CHEBI:33190"/>
        <dbReference type="ChEBI" id="CHEBI:136067"/>
    </reaction>
</comment>
<evidence type="ECO:0000256" key="7">
    <source>
        <dbReference type="ARBA" id="ARBA00023033"/>
    </source>
</evidence>
<reference evidence="10 11" key="2">
    <citation type="journal article" date="2016" name="Science">
        <title>A bacterium that degrades and assimilates poly(ethylene terephthalate).</title>
        <authorList>
            <person name="Yoshida S."/>
            <person name="Hiraga K."/>
            <person name="Takehana T."/>
            <person name="Taniguchi I."/>
            <person name="Yamaji H."/>
            <person name="Maeda Y."/>
            <person name="Toyohara K."/>
            <person name="Miyamoto K."/>
            <person name="Kimura Y."/>
            <person name="Oda K."/>
        </authorList>
    </citation>
    <scope>NUCLEOTIDE SEQUENCE [LARGE SCALE GENOMIC DNA]</scope>
    <source>
        <strain evidence="11">NBRC 110686 / TISTR 2288 / 201-F6</strain>
    </source>
</reference>
<sequence>MNALHALPSRLPIVQAPMAGAQASRLALAVCAAGGLGSLPCATLSPEALAAELSALRAQAAGPWNLNFFCHRPPPADAARDARWQARLAPWHARWGSTPGAGGAGRAPFSHALADRVEAGGGPGAMPSVVSFHFGLPAPDLLARVRGWGAAVWSTATTVEEARWLADQGVDAVIAQGLEAGGHRGHFLAPGRGQWLEEVGADPCDPQVLAAQAGSLALLPQVVAAVDVPVIAAGGFATPEGVAVARLLGASAVQVGTAYLLCPEADTAPLHRAALQAAREAPGGAVTALTNLYTGRPARGLLTGFMREAGPIDAAAPAFPGATAALAPLRAAAEAAGSTDFTPLWSGQNLQGCSGRPAGELTRQLAAGW</sequence>
<keyword evidence="11" id="KW-1185">Reference proteome</keyword>
<name>A0A0K8NVR9_PISS1</name>
<keyword evidence="4" id="KW-0285">Flavoprotein</keyword>
<dbReference type="GO" id="GO:0009636">
    <property type="term" value="P:response to toxic substance"/>
    <property type="evidence" value="ECO:0007669"/>
    <property type="project" value="UniProtKB-KW"/>
</dbReference>
<proteinExistence type="inferred from homology"/>
<evidence type="ECO:0000256" key="1">
    <source>
        <dbReference type="ARBA" id="ARBA00001917"/>
    </source>
</evidence>
<dbReference type="SUPFAM" id="SSF51412">
    <property type="entry name" value="Inosine monophosphate dehydrogenase (IMPDH)"/>
    <property type="match status" value="1"/>
</dbReference>
<reference evidence="11" key="1">
    <citation type="submission" date="2015-07" db="EMBL/GenBank/DDBJ databases">
        <title>Discovery of a poly(ethylene terephthalate assimilation.</title>
        <authorList>
            <person name="Yoshida S."/>
            <person name="Hiraga K."/>
            <person name="Takehana T."/>
            <person name="Taniguchi I."/>
            <person name="Yamaji H."/>
            <person name="Maeda Y."/>
            <person name="Toyohara K."/>
            <person name="Miyamoto K."/>
            <person name="Kimura Y."/>
            <person name="Oda K."/>
        </authorList>
    </citation>
    <scope>NUCLEOTIDE SEQUENCE [LARGE SCALE GENOMIC DNA]</scope>
    <source>
        <strain evidence="11">NBRC 110686 / TISTR 2288 / 201-F6</strain>
    </source>
</reference>
<evidence type="ECO:0000256" key="9">
    <source>
        <dbReference type="ARBA" id="ARBA00049401"/>
    </source>
</evidence>
<organism evidence="10 11">
    <name type="scientific">Piscinibacter sakaiensis</name>
    <name type="common">Ideonella sakaiensis</name>
    <dbReference type="NCBI Taxonomy" id="1547922"/>
    <lineage>
        <taxon>Bacteria</taxon>
        <taxon>Pseudomonadati</taxon>
        <taxon>Pseudomonadota</taxon>
        <taxon>Betaproteobacteria</taxon>
        <taxon>Burkholderiales</taxon>
        <taxon>Sphaerotilaceae</taxon>
        <taxon>Piscinibacter</taxon>
    </lineage>
</organism>
<keyword evidence="5" id="KW-0288">FMN</keyword>
<dbReference type="STRING" id="1547922.ISF6_4661"/>
<comment type="similarity">
    <text evidence="2">Belongs to the nitronate monooxygenase family. NMO class I subfamily.</text>
</comment>
<dbReference type="EMBL" id="BBYR01000007">
    <property type="protein sequence ID" value="GAP34486.1"/>
    <property type="molecule type" value="Genomic_DNA"/>
</dbReference>
<keyword evidence="7" id="KW-0503">Monooxygenase</keyword>
<evidence type="ECO:0000256" key="5">
    <source>
        <dbReference type="ARBA" id="ARBA00022643"/>
    </source>
</evidence>
<dbReference type="Proteomes" id="UP000037660">
    <property type="component" value="Unassembled WGS sequence"/>
</dbReference>
<evidence type="ECO:0000256" key="6">
    <source>
        <dbReference type="ARBA" id="ARBA00023002"/>
    </source>
</evidence>
<dbReference type="InterPro" id="IPR004136">
    <property type="entry name" value="NMO"/>
</dbReference>
<dbReference type="AlphaFoldDB" id="A0A0K8NVR9"/>
<protein>
    <recommendedName>
        <fullName evidence="8">Propionate 3-nitronate monooxygenase</fullName>
    </recommendedName>
</protein>
<dbReference type="RefSeq" id="WP_054018597.1">
    <property type="nucleotide sequence ID" value="NZ_BBYR01000007.1"/>
</dbReference>
<gene>
    <name evidence="10" type="ORF">ISF6_4661</name>
</gene>
<dbReference type="Gene3D" id="3.20.20.70">
    <property type="entry name" value="Aldolase class I"/>
    <property type="match status" value="1"/>
</dbReference>
<dbReference type="GO" id="GO:0018580">
    <property type="term" value="F:nitronate monooxygenase activity"/>
    <property type="evidence" value="ECO:0007669"/>
    <property type="project" value="InterPro"/>
</dbReference>